<evidence type="ECO:0000313" key="5">
    <source>
        <dbReference type="EMBL" id="ESP05487.1"/>
    </source>
</evidence>
<feature type="domain" description="PDZ" evidence="4">
    <location>
        <begin position="149"/>
        <end position="219"/>
    </location>
</feature>
<dbReference type="Proteomes" id="UP000030746">
    <property type="component" value="Unassembled WGS sequence"/>
</dbReference>
<dbReference type="HOGENOM" id="CLU_513194_0_0_1"/>
<dbReference type="GO" id="GO:0098609">
    <property type="term" value="P:cell-cell adhesion"/>
    <property type="evidence" value="ECO:0007669"/>
    <property type="project" value="TreeGrafter"/>
</dbReference>
<sequence length="531" mass="56136">MIAVERKDEPPPPSLPSSSPPVQPTVSPKVETSQPPAAIQPQLSPTVQSSESKSPDNTTPSPSIDATDIKMSPKTVLAHRKSGSVDSTSSSDHFTSSDLRVMPSPPSSPRTMSPGLSMSPGMSPLASPSLMRGSWLSGIDIIPQTYEKTIKVKKGNDQLGITVESVDKGANGTIIRNVTKGSAVAKDGRLIPGDYIVSINNESMRKITNAQARAILRRASLLSTDISVTYISGPDAANHRETMSNQGATSSPSHHSSMPSPNPSLSPSSAMLVSSPPSSPLKVVSTSTSSPTQISTTDVILDDLNQQISPRQKSLKADGSPAVQAWGSPRSVELIREPGKSLGISIVGGRVDMFNLLEDHTISGIFIKHVLEDSPAGRNGTLKTGDRILEVNGEDVRNSTHDEAVEVIRHATSPVTFVVQSLSDSACPGDLEAAEIKSVHSFEESHQSVSATSSTTQAQSTQKPSVIEATTIVSSTSVPISSTTPQEPSTSKEQQPSTSKQPVEAETYSGEEDEFGYSETFIFDIAPTVRI</sequence>
<feature type="region of interest" description="Disordered" evidence="3">
    <location>
        <begin position="1"/>
        <end position="123"/>
    </location>
</feature>
<feature type="region of interest" description="Disordered" evidence="3">
    <location>
        <begin position="473"/>
        <end position="517"/>
    </location>
</feature>
<name>V4BHX4_LOTGI</name>
<proteinExistence type="predicted"/>
<dbReference type="InterPro" id="IPR050614">
    <property type="entry name" value="Synaptic_Scaffolding_LAP-MAGUK"/>
</dbReference>
<dbReference type="SUPFAM" id="SSF50156">
    <property type="entry name" value="PDZ domain-like"/>
    <property type="match status" value="2"/>
</dbReference>
<dbReference type="PROSITE" id="PS50106">
    <property type="entry name" value="PDZ"/>
    <property type="match status" value="2"/>
</dbReference>
<evidence type="ECO:0000256" key="1">
    <source>
        <dbReference type="ARBA" id="ARBA00004370"/>
    </source>
</evidence>
<dbReference type="GO" id="GO:0045197">
    <property type="term" value="P:establishment or maintenance of epithelial cell apical/basal polarity"/>
    <property type="evidence" value="ECO:0007669"/>
    <property type="project" value="TreeGrafter"/>
</dbReference>
<gene>
    <name evidence="5" type="ORF">LOTGIDRAFT_152345</name>
</gene>
<feature type="compositionally biased region" description="Polar residues" evidence="3">
    <location>
        <begin position="486"/>
        <end position="501"/>
    </location>
</feature>
<dbReference type="GO" id="GO:0016323">
    <property type="term" value="C:basolateral plasma membrane"/>
    <property type="evidence" value="ECO:0007669"/>
    <property type="project" value="TreeGrafter"/>
</dbReference>
<feature type="domain" description="PDZ" evidence="4">
    <location>
        <begin position="331"/>
        <end position="423"/>
    </location>
</feature>
<dbReference type="InterPro" id="IPR001478">
    <property type="entry name" value="PDZ"/>
</dbReference>
<dbReference type="CDD" id="cd06670">
    <property type="entry name" value="PDZ6_MUPP1-like"/>
    <property type="match status" value="1"/>
</dbReference>
<organism evidence="5 6">
    <name type="scientific">Lottia gigantea</name>
    <name type="common">Giant owl limpet</name>
    <dbReference type="NCBI Taxonomy" id="225164"/>
    <lineage>
        <taxon>Eukaryota</taxon>
        <taxon>Metazoa</taxon>
        <taxon>Spiralia</taxon>
        <taxon>Lophotrochozoa</taxon>
        <taxon>Mollusca</taxon>
        <taxon>Gastropoda</taxon>
        <taxon>Patellogastropoda</taxon>
        <taxon>Lottioidea</taxon>
        <taxon>Lottiidae</taxon>
        <taxon>Lottia</taxon>
    </lineage>
</organism>
<dbReference type="KEGG" id="lgi:LOTGIDRAFT_152345"/>
<feature type="compositionally biased region" description="Low complexity" evidence="3">
    <location>
        <begin position="112"/>
        <end position="123"/>
    </location>
</feature>
<feature type="region of interest" description="Disordered" evidence="3">
    <location>
        <begin position="236"/>
        <end position="294"/>
    </location>
</feature>
<dbReference type="SMART" id="SM00228">
    <property type="entry name" value="PDZ"/>
    <property type="match status" value="2"/>
</dbReference>
<feature type="compositionally biased region" description="Polar residues" evidence="3">
    <location>
        <begin position="30"/>
        <end position="64"/>
    </location>
</feature>
<evidence type="ECO:0000256" key="2">
    <source>
        <dbReference type="ARBA" id="ARBA00023136"/>
    </source>
</evidence>
<dbReference type="CTD" id="20235656"/>
<dbReference type="GO" id="GO:0030054">
    <property type="term" value="C:cell junction"/>
    <property type="evidence" value="ECO:0007669"/>
    <property type="project" value="TreeGrafter"/>
</dbReference>
<feature type="compositionally biased region" description="Low complexity" evidence="3">
    <location>
        <begin position="84"/>
        <end position="98"/>
    </location>
</feature>
<feature type="compositionally biased region" description="Low complexity" evidence="3">
    <location>
        <begin position="473"/>
        <end position="485"/>
    </location>
</feature>
<evidence type="ECO:0000313" key="6">
    <source>
        <dbReference type="Proteomes" id="UP000030746"/>
    </source>
</evidence>
<dbReference type="EMBL" id="KB199650">
    <property type="protein sequence ID" value="ESP05487.1"/>
    <property type="molecule type" value="Genomic_DNA"/>
</dbReference>
<keyword evidence="6" id="KW-1185">Reference proteome</keyword>
<evidence type="ECO:0000256" key="3">
    <source>
        <dbReference type="SAM" id="MobiDB-lite"/>
    </source>
</evidence>
<feature type="compositionally biased region" description="Basic and acidic residues" evidence="3">
    <location>
        <begin position="1"/>
        <end position="10"/>
    </location>
</feature>
<dbReference type="OrthoDB" id="6022711at2759"/>
<dbReference type="PANTHER" id="PTHR23119:SF51">
    <property type="entry name" value="DISKS LARGE 1 TUMOR SUPPRESSOR PROTEIN"/>
    <property type="match status" value="1"/>
</dbReference>
<evidence type="ECO:0000259" key="4">
    <source>
        <dbReference type="PROSITE" id="PS50106"/>
    </source>
</evidence>
<dbReference type="STRING" id="225164.V4BHX4"/>
<dbReference type="GO" id="GO:0043113">
    <property type="term" value="P:receptor clustering"/>
    <property type="evidence" value="ECO:0007669"/>
    <property type="project" value="TreeGrafter"/>
</dbReference>
<feature type="compositionally biased region" description="Low complexity" evidence="3">
    <location>
        <begin position="250"/>
        <end position="294"/>
    </location>
</feature>
<dbReference type="Gene3D" id="2.30.42.10">
    <property type="match status" value="2"/>
</dbReference>
<dbReference type="AlphaFoldDB" id="V4BHX4"/>
<accession>V4BHX4</accession>
<dbReference type="OMA" id="VKGEHGY"/>
<protein>
    <recommendedName>
        <fullName evidence="4">PDZ domain-containing protein</fullName>
    </recommendedName>
</protein>
<dbReference type="PANTHER" id="PTHR23119">
    <property type="entry name" value="DISCS LARGE"/>
    <property type="match status" value="1"/>
</dbReference>
<dbReference type="GO" id="GO:0097120">
    <property type="term" value="P:receptor localization to synapse"/>
    <property type="evidence" value="ECO:0007669"/>
    <property type="project" value="TreeGrafter"/>
</dbReference>
<feature type="compositionally biased region" description="Pro residues" evidence="3">
    <location>
        <begin position="11"/>
        <end position="23"/>
    </location>
</feature>
<dbReference type="InterPro" id="IPR036034">
    <property type="entry name" value="PDZ_sf"/>
</dbReference>
<dbReference type="CDD" id="cd06671">
    <property type="entry name" value="PDZ7_MUPP1-PD6_PATJ-like"/>
    <property type="match status" value="1"/>
</dbReference>
<keyword evidence="2" id="KW-0472">Membrane</keyword>
<dbReference type="GO" id="GO:0019901">
    <property type="term" value="F:protein kinase binding"/>
    <property type="evidence" value="ECO:0007669"/>
    <property type="project" value="TreeGrafter"/>
</dbReference>
<dbReference type="GeneID" id="20235656"/>
<comment type="subcellular location">
    <subcellularLocation>
        <location evidence="1">Membrane</location>
    </subcellularLocation>
</comment>
<dbReference type="RefSeq" id="XP_009044032.1">
    <property type="nucleotide sequence ID" value="XM_009045784.1"/>
</dbReference>
<dbReference type="Pfam" id="PF00595">
    <property type="entry name" value="PDZ"/>
    <property type="match status" value="2"/>
</dbReference>
<reference evidence="5 6" key="1">
    <citation type="journal article" date="2013" name="Nature">
        <title>Insights into bilaterian evolution from three spiralian genomes.</title>
        <authorList>
            <person name="Simakov O."/>
            <person name="Marletaz F."/>
            <person name="Cho S.J."/>
            <person name="Edsinger-Gonzales E."/>
            <person name="Havlak P."/>
            <person name="Hellsten U."/>
            <person name="Kuo D.H."/>
            <person name="Larsson T."/>
            <person name="Lv J."/>
            <person name="Arendt D."/>
            <person name="Savage R."/>
            <person name="Osoegawa K."/>
            <person name="de Jong P."/>
            <person name="Grimwood J."/>
            <person name="Chapman J.A."/>
            <person name="Shapiro H."/>
            <person name="Aerts A."/>
            <person name="Otillar R.P."/>
            <person name="Terry A.Y."/>
            <person name="Boore J.L."/>
            <person name="Grigoriev I.V."/>
            <person name="Lindberg D.R."/>
            <person name="Seaver E.C."/>
            <person name="Weisblat D.A."/>
            <person name="Putnam N.H."/>
            <person name="Rokhsar D.S."/>
        </authorList>
    </citation>
    <scope>NUCLEOTIDE SEQUENCE [LARGE SCALE GENOMIC DNA]</scope>
</reference>